<keyword evidence="4" id="KW-0520">NAD</keyword>
<dbReference type="KEGG" id="alq:C7Y71_011595"/>
<keyword evidence="5" id="KW-0326">Glycosidase</keyword>
<dbReference type="OrthoDB" id="9771072at2"/>
<evidence type="ECO:0000259" key="6">
    <source>
        <dbReference type="Pfam" id="PF01408"/>
    </source>
</evidence>
<protein>
    <submittedName>
        <fullName evidence="8">Gfo/Idh/MocA family oxidoreductase</fullName>
    </submittedName>
</protein>
<keyword evidence="3" id="KW-0378">Hydrolase</keyword>
<organism evidence="8 9">
    <name type="scientific">Pseudoprevotella muciniphila</name>
    <dbReference type="NCBI Taxonomy" id="2133944"/>
    <lineage>
        <taxon>Bacteria</taxon>
        <taxon>Pseudomonadati</taxon>
        <taxon>Bacteroidota</taxon>
        <taxon>Bacteroidia</taxon>
        <taxon>Bacteroidales</taxon>
        <taxon>Prevotellaceae</taxon>
        <taxon>Pseudoprevotella</taxon>
    </lineage>
</organism>
<reference evidence="8 9" key="1">
    <citation type="submission" date="2018-11" db="EMBL/GenBank/DDBJ databases">
        <authorList>
            <person name="Na S.W."/>
            <person name="Baik M."/>
        </authorList>
    </citation>
    <scope>NUCLEOTIDE SEQUENCE [LARGE SCALE GENOMIC DNA]</scope>
    <source>
        <strain evidence="8 9">E39</strain>
    </source>
</reference>
<accession>A0A5P8E979</accession>
<evidence type="ECO:0000256" key="5">
    <source>
        <dbReference type="ARBA" id="ARBA00023295"/>
    </source>
</evidence>
<evidence type="ECO:0000256" key="3">
    <source>
        <dbReference type="ARBA" id="ARBA00022801"/>
    </source>
</evidence>
<dbReference type="Gene3D" id="3.30.360.10">
    <property type="entry name" value="Dihydrodipicolinate Reductase, domain 2"/>
    <property type="match status" value="1"/>
</dbReference>
<evidence type="ECO:0000256" key="2">
    <source>
        <dbReference type="ARBA" id="ARBA00009329"/>
    </source>
</evidence>
<feature type="domain" description="Glycosyl hydrolase 109 C-terminal" evidence="7">
    <location>
        <begin position="148"/>
        <end position="237"/>
    </location>
</feature>
<evidence type="ECO:0000313" key="8">
    <source>
        <dbReference type="EMBL" id="QFQ13595.1"/>
    </source>
</evidence>
<dbReference type="InterPro" id="IPR050463">
    <property type="entry name" value="Gfo/Idh/MocA_oxidrdct_glycsds"/>
</dbReference>
<dbReference type="GO" id="GO:0000166">
    <property type="term" value="F:nucleotide binding"/>
    <property type="evidence" value="ECO:0007669"/>
    <property type="project" value="InterPro"/>
</dbReference>
<dbReference type="InterPro" id="IPR049303">
    <property type="entry name" value="Glyco_hydro_109_C"/>
</dbReference>
<dbReference type="Pfam" id="PF21252">
    <property type="entry name" value="Glyco_hydro_109_C"/>
    <property type="match status" value="2"/>
</dbReference>
<dbReference type="SUPFAM" id="SSF51735">
    <property type="entry name" value="NAD(P)-binding Rossmann-fold domains"/>
    <property type="match status" value="1"/>
</dbReference>
<feature type="domain" description="Gfo/Idh/MocA-like oxidoreductase N-terminal" evidence="6">
    <location>
        <begin position="12"/>
        <end position="136"/>
    </location>
</feature>
<dbReference type="Pfam" id="PF01408">
    <property type="entry name" value="GFO_IDH_MocA"/>
    <property type="match status" value="1"/>
</dbReference>
<dbReference type="InterPro" id="IPR000683">
    <property type="entry name" value="Gfo/Idh/MocA-like_OxRdtase_N"/>
</dbReference>
<proteinExistence type="inferred from homology"/>
<comment type="cofactor">
    <cofactor evidence="1">
        <name>NAD(+)</name>
        <dbReference type="ChEBI" id="CHEBI:57540"/>
    </cofactor>
</comment>
<name>A0A5P8E979_9BACT</name>
<dbReference type="EMBL" id="CP033459">
    <property type="protein sequence ID" value="QFQ13595.1"/>
    <property type="molecule type" value="Genomic_DNA"/>
</dbReference>
<evidence type="ECO:0000313" key="9">
    <source>
        <dbReference type="Proteomes" id="UP000249375"/>
    </source>
</evidence>
<dbReference type="RefSeq" id="WP_111899146.1">
    <property type="nucleotide sequence ID" value="NZ_CP033459.1"/>
</dbReference>
<evidence type="ECO:0000256" key="4">
    <source>
        <dbReference type="ARBA" id="ARBA00023027"/>
    </source>
</evidence>
<keyword evidence="9" id="KW-1185">Reference proteome</keyword>
<evidence type="ECO:0000256" key="1">
    <source>
        <dbReference type="ARBA" id="ARBA00001911"/>
    </source>
</evidence>
<comment type="similarity">
    <text evidence="2">Belongs to the Gfo/Idh/MocA family. Glycosyl hydrolase 109 subfamily.</text>
</comment>
<gene>
    <name evidence="8" type="ORF">C7Y71_011595</name>
</gene>
<dbReference type="InterPro" id="IPR036291">
    <property type="entry name" value="NAD(P)-bd_dom_sf"/>
</dbReference>
<feature type="domain" description="Glycosyl hydrolase 109 C-terminal" evidence="7">
    <location>
        <begin position="240"/>
        <end position="284"/>
    </location>
</feature>
<dbReference type="AlphaFoldDB" id="A0A5P8E979"/>
<evidence type="ECO:0000259" key="7">
    <source>
        <dbReference type="Pfam" id="PF21252"/>
    </source>
</evidence>
<dbReference type="PANTHER" id="PTHR43818">
    <property type="entry name" value="BCDNA.GH03377"/>
    <property type="match status" value="1"/>
</dbReference>
<dbReference type="PANTHER" id="PTHR43818:SF1">
    <property type="entry name" value="GLYCOSYL HYDROLASE FAMILY 109 PROTEIN"/>
    <property type="match status" value="1"/>
</dbReference>
<dbReference type="GO" id="GO:0016798">
    <property type="term" value="F:hydrolase activity, acting on glycosyl bonds"/>
    <property type="evidence" value="ECO:0007669"/>
    <property type="project" value="UniProtKB-KW"/>
</dbReference>
<sequence>MLEFRTEPIKNIRIALIGLGQRGMKTLERYAYIRGAEIRYVADLDEERLDIANAVLAASGRPQARKMVGEEAWREVCRQDDVDLVYICTEWRTHTPMAVEAMTCGKHVAVEVPIATTIEECWQIVDTAERTRRHCFMTENCCYDNFALATLEMSREGLFGELTHVEGAYIHDLRDTLGLSASAAAKQQVWMEVSFARHGGNAYPTHGMGPIGWLINLHRGNRMTHLVSMTSNGAGTDRMLGKVNSTLIHTAAGITILQQLDVTTPRPYSRLQTICGSEGYAQKYPLPTLRLADSDKLLTGEDALNKADGFMQKNPASGYWNEGRSIGVPNEMNYAMDCRLVHCLHYGLPLDIDVYDAAEWSAIAPLSKLSAEKGGMPVEVPDFTRGRWDVLTSHRFYQ</sequence>
<dbReference type="Proteomes" id="UP000249375">
    <property type="component" value="Chromosome"/>
</dbReference>
<dbReference type="Gene3D" id="3.40.50.720">
    <property type="entry name" value="NAD(P)-binding Rossmann-like Domain"/>
    <property type="match status" value="1"/>
</dbReference>